<sequence length="125" mass="13683">MTDLIEVKTARLEFGALDWCIGQVEGIKVELTPPNYGGGTSLVFVTGTDPLYRPSTNWEDGGWLIAKHQVNLHSPQTRDDCWAAWVTIRGKDFCQGGRQPLAAACRAIVSAKLGDTVQVPKELMP</sequence>
<organism evidence="1 2">
    <name type="scientific">Pseudomonas caricapapayae</name>
    <dbReference type="NCBI Taxonomy" id="46678"/>
    <lineage>
        <taxon>Bacteria</taxon>
        <taxon>Pseudomonadati</taxon>
        <taxon>Pseudomonadota</taxon>
        <taxon>Gammaproteobacteria</taxon>
        <taxon>Pseudomonadales</taxon>
        <taxon>Pseudomonadaceae</taxon>
        <taxon>Pseudomonas</taxon>
    </lineage>
</organism>
<protein>
    <submittedName>
        <fullName evidence="1">Phage protein NinX family protein</fullName>
    </submittedName>
</protein>
<evidence type="ECO:0000313" key="1">
    <source>
        <dbReference type="EMBL" id="MFJ1336810.1"/>
    </source>
</evidence>
<comment type="caution">
    <text evidence="1">The sequence shown here is derived from an EMBL/GenBank/DDBJ whole genome shotgun (WGS) entry which is preliminary data.</text>
</comment>
<gene>
    <name evidence="1" type="ORF">ACIKP7_01560</name>
</gene>
<dbReference type="EMBL" id="JBIUGF010000002">
    <property type="protein sequence ID" value="MFJ1336810.1"/>
    <property type="molecule type" value="Genomic_DNA"/>
</dbReference>
<evidence type="ECO:0000313" key="2">
    <source>
        <dbReference type="Proteomes" id="UP001615411"/>
    </source>
</evidence>
<keyword evidence="2" id="KW-1185">Reference proteome</keyword>
<name>A0ACC7LR28_9PSED</name>
<accession>A0ACC7LR28</accession>
<proteinExistence type="predicted"/>
<reference evidence="1" key="1">
    <citation type="submission" date="2024-10" db="EMBL/GenBank/DDBJ databases">
        <title>Aeromonas and Pseudomonas from the Cagarras Archipelago, Rio de Janeiro, Brazil.</title>
        <authorList>
            <person name="Canellas A.L.B."/>
            <person name="Laport M.S."/>
        </authorList>
    </citation>
    <scope>NUCLEOTIDE SEQUENCE</scope>
    <source>
        <strain evidence="1">ACP-7</strain>
    </source>
</reference>
<dbReference type="Proteomes" id="UP001615411">
    <property type="component" value="Unassembled WGS sequence"/>
</dbReference>